<dbReference type="Gene3D" id="4.10.60.10">
    <property type="entry name" value="Zinc finger, CCHC-type"/>
    <property type="match status" value="1"/>
</dbReference>
<keyword evidence="11" id="KW-1185">Reference proteome</keyword>
<evidence type="ECO:0000259" key="9">
    <source>
        <dbReference type="PROSITE" id="PS51282"/>
    </source>
</evidence>
<accession>A0A914BXM6</accession>
<dbReference type="GO" id="GO:0006511">
    <property type="term" value="P:ubiquitin-dependent protein catabolic process"/>
    <property type="evidence" value="ECO:0007669"/>
    <property type="project" value="TreeGrafter"/>
</dbReference>
<feature type="compositionally biased region" description="Basic and acidic residues" evidence="7">
    <location>
        <begin position="622"/>
        <end position="632"/>
    </location>
</feature>
<dbReference type="GO" id="GO:0008270">
    <property type="term" value="F:zinc ion binding"/>
    <property type="evidence" value="ECO:0007669"/>
    <property type="project" value="UniProtKB-KW"/>
</dbReference>
<dbReference type="PROSITE" id="PS51698">
    <property type="entry name" value="U_BOX"/>
    <property type="match status" value="1"/>
</dbReference>
<dbReference type="PANTHER" id="PTHR15439">
    <property type="entry name" value="RETINOBLASTOMA-BINDING PROTEIN 6"/>
    <property type="match status" value="1"/>
</dbReference>
<organism evidence="11 12">
    <name type="scientific">Acrobeloides nanus</name>
    <dbReference type="NCBI Taxonomy" id="290746"/>
    <lineage>
        <taxon>Eukaryota</taxon>
        <taxon>Metazoa</taxon>
        <taxon>Ecdysozoa</taxon>
        <taxon>Nematoda</taxon>
        <taxon>Chromadorea</taxon>
        <taxon>Rhabditida</taxon>
        <taxon>Tylenchina</taxon>
        <taxon>Cephalobomorpha</taxon>
        <taxon>Cephaloboidea</taxon>
        <taxon>Cephalobidae</taxon>
        <taxon>Acrobeloides</taxon>
    </lineage>
</organism>
<feature type="region of interest" description="Disordered" evidence="7">
    <location>
        <begin position="213"/>
        <end position="235"/>
    </location>
</feature>
<feature type="compositionally biased region" description="Basic and acidic residues" evidence="7">
    <location>
        <begin position="908"/>
        <end position="957"/>
    </location>
</feature>
<proteinExistence type="predicted"/>
<dbReference type="SUPFAM" id="SSF57850">
    <property type="entry name" value="RING/U-box"/>
    <property type="match status" value="1"/>
</dbReference>
<evidence type="ECO:0000256" key="1">
    <source>
        <dbReference type="ARBA" id="ARBA00004123"/>
    </source>
</evidence>
<evidence type="ECO:0000256" key="6">
    <source>
        <dbReference type="PROSITE-ProRule" id="PRU00175"/>
    </source>
</evidence>
<protein>
    <submittedName>
        <fullName evidence="12">Retinoblastoma-binding protein 6</fullName>
    </submittedName>
</protein>
<dbReference type="InterPro" id="IPR014891">
    <property type="entry name" value="DWNN_domain"/>
</dbReference>
<evidence type="ECO:0000313" key="12">
    <source>
        <dbReference type="WBParaSite" id="ACRNAN_Path_1235.g4827.t1"/>
    </source>
</evidence>
<dbReference type="Gene3D" id="3.30.40.10">
    <property type="entry name" value="Zinc/RING finger domain, C3HC4 (zinc finger)"/>
    <property type="match status" value="1"/>
</dbReference>
<reference evidence="12" key="1">
    <citation type="submission" date="2022-11" db="UniProtKB">
        <authorList>
            <consortium name="WormBaseParasite"/>
        </authorList>
    </citation>
    <scope>IDENTIFICATION</scope>
</reference>
<dbReference type="WBParaSite" id="ACRNAN_Path_1235.g4827.t1">
    <property type="protein sequence ID" value="ACRNAN_Path_1235.g4827.t1"/>
    <property type="gene ID" value="ACRNAN_Path_1235.g4827"/>
</dbReference>
<feature type="compositionally biased region" description="Basic and acidic residues" evidence="7">
    <location>
        <begin position="587"/>
        <end position="603"/>
    </location>
</feature>
<dbReference type="InterPro" id="IPR036875">
    <property type="entry name" value="Znf_CCHC_sf"/>
</dbReference>
<keyword evidence="3 6" id="KW-0863">Zinc-finger</keyword>
<dbReference type="InterPro" id="IPR025829">
    <property type="entry name" value="Zn_knuckle_CX2CX3GHX4C"/>
</dbReference>
<dbReference type="PANTHER" id="PTHR15439:SF0">
    <property type="entry name" value="CELL DIVISION CYCLE AND APOPTOSIS REGULATOR PROTEIN 1-RELATED"/>
    <property type="match status" value="1"/>
</dbReference>
<feature type="compositionally biased region" description="Polar residues" evidence="7">
    <location>
        <begin position="471"/>
        <end position="480"/>
    </location>
</feature>
<evidence type="ECO:0000256" key="3">
    <source>
        <dbReference type="ARBA" id="ARBA00022771"/>
    </source>
</evidence>
<name>A0A914BXM6_9BILA</name>
<dbReference type="Pfam" id="PF13696">
    <property type="entry name" value="zf-CCHC_2"/>
    <property type="match status" value="1"/>
</dbReference>
<dbReference type="PROSITE" id="PS51282">
    <property type="entry name" value="DWNN"/>
    <property type="match status" value="1"/>
</dbReference>
<feature type="compositionally biased region" description="Basic residues" evidence="7">
    <location>
        <begin position="875"/>
        <end position="885"/>
    </location>
</feature>
<feature type="region of interest" description="Disordered" evidence="7">
    <location>
        <begin position="525"/>
        <end position="753"/>
    </location>
</feature>
<dbReference type="AlphaFoldDB" id="A0A914BXM6"/>
<sequence>MSSIHYKFKATLEYKTLTFDGLHISVADLKRVICEKENIRTESFDLLLTNAHTKRQYSAEELVPRNSSVIIQRIPRDNAAKLPKLQDTSASGIVQKSFMDKSQFGHIQSDEFSKMTEEERLAHIKEVSYQKYQPSNYQRKPTAIMSGPPPPTYVCNRCYQSGHWYKNCPMLNTKRTTGIPMEELMETTADDPMAYLHPSGKYVKPIMHHKARLQRKQEKNGGSAEGTPVYEEHVQQPPPSELTCPICGQLLREAVLTICCGESFCAECIQQRLLDMGPLNKCPGNSCNSKLSADQLVPNKKMRQAVEHFINSQGSSAGAITGASKESSSEAFSMFAQSQPFHAQTQQVHRVRIGLSATSSVEPEKSSVPIGGIIQPSISTSEFPIKHDESLAKLLGVPPPHSVPIAAQVATPPMQLPSSNMFSFTQPPPAIPVLSMPPPTIPVTTLSSQLPIVQPPISTQTTSNTSTAQPEPNQLTSTTEIPGVGAPPVEMSLQPPTVTKVASTSAPVRGSASISDAWEAFLMRKDQDKKERKRPTSRSSVSSASSSSDSESSSSSSSSSASSADSAVRRRRRRENERRYNRGRPYRPRDRSPARYRQREYPKYRLSPKRSERHRPASPRRPTRDHDHDRYRSPRASPQKKERTKRHSPEPSKTRRSETKHEDKRKRKLDEVEKSSRASEERESGKLKKKRGDLAKEEKASKTIKIKIHSKDKFDEKLIKEEGLPKARNELELEDVKDEQSATDTHDNDEEEIERIIQEAKRVKRMSIDDHFNEAIEDLPAENEQEEQVETKMASDNLVKFEENESVAKIGRQVQHSVDSGTEEDRDLFHNNDYAWNVTEEKSAKVQSPTEEEDDNKEFLVELPPDLGSENERKEKKHKKKKRRHSEKDHDDESKEKKKKKKHKEEKHKKEAKEVKKGKERDERSREKEESHEKEKLSKKFSSHSEDREGSEYDSKRKKEKKKKKDKDSDKPDHKESHKGSKKKDRHELPEKYSISREESSGKRETTSKNEKQERGKSSTERESRYESEKRSRHRSPEVKNYLRDESPEVKMQSKKYKL</sequence>
<feature type="domain" description="DWNN" evidence="9">
    <location>
        <begin position="4"/>
        <end position="75"/>
    </location>
</feature>
<dbReference type="Proteomes" id="UP000887540">
    <property type="component" value="Unplaced"/>
</dbReference>
<feature type="compositionally biased region" description="Basic and acidic residues" evidence="7">
    <location>
        <begin position="709"/>
        <end position="731"/>
    </location>
</feature>
<dbReference type="InterPro" id="IPR033489">
    <property type="entry name" value="RBBP6"/>
</dbReference>
<feature type="compositionally biased region" description="Low complexity" evidence="7">
    <location>
        <begin position="537"/>
        <end position="566"/>
    </location>
</feature>
<dbReference type="CDD" id="cd16620">
    <property type="entry name" value="vRING-HC-C4C4_RBBP6"/>
    <property type="match status" value="1"/>
</dbReference>
<dbReference type="PROSITE" id="PS50089">
    <property type="entry name" value="ZF_RING_2"/>
    <property type="match status" value="1"/>
</dbReference>
<feature type="domain" description="RING-type" evidence="8">
    <location>
        <begin position="244"/>
        <end position="283"/>
    </location>
</feature>
<keyword evidence="4" id="KW-0862">Zinc</keyword>
<dbReference type="InterPro" id="IPR001841">
    <property type="entry name" value="Znf_RING"/>
</dbReference>
<dbReference type="Pfam" id="PF08783">
    <property type="entry name" value="DWNN"/>
    <property type="match status" value="1"/>
</dbReference>
<evidence type="ECO:0000256" key="2">
    <source>
        <dbReference type="ARBA" id="ARBA00022723"/>
    </source>
</evidence>
<evidence type="ECO:0000256" key="4">
    <source>
        <dbReference type="ARBA" id="ARBA00022833"/>
    </source>
</evidence>
<feature type="compositionally biased region" description="Basic and acidic residues" evidence="7">
    <location>
        <begin position="966"/>
        <end position="979"/>
    </location>
</feature>
<feature type="compositionally biased region" description="Basic and acidic residues" evidence="7">
    <location>
        <begin position="886"/>
        <end position="896"/>
    </location>
</feature>
<dbReference type="GO" id="GO:0006397">
    <property type="term" value="P:mRNA processing"/>
    <property type="evidence" value="ECO:0007669"/>
    <property type="project" value="InterPro"/>
</dbReference>
<dbReference type="InterPro" id="IPR013083">
    <property type="entry name" value="Znf_RING/FYVE/PHD"/>
</dbReference>
<dbReference type="InterPro" id="IPR003613">
    <property type="entry name" value="Ubox_domain"/>
</dbReference>
<feature type="domain" description="U-box" evidence="10">
    <location>
        <begin position="237"/>
        <end position="316"/>
    </location>
</feature>
<dbReference type="SUPFAM" id="SSF57756">
    <property type="entry name" value="Retrovirus zinc finger-like domains"/>
    <property type="match status" value="1"/>
</dbReference>
<evidence type="ECO:0000259" key="8">
    <source>
        <dbReference type="PROSITE" id="PS50089"/>
    </source>
</evidence>
<evidence type="ECO:0000256" key="7">
    <source>
        <dbReference type="SAM" id="MobiDB-lite"/>
    </source>
</evidence>
<dbReference type="GO" id="GO:0016567">
    <property type="term" value="P:protein ubiquitination"/>
    <property type="evidence" value="ECO:0007669"/>
    <property type="project" value="InterPro"/>
</dbReference>
<feature type="region of interest" description="Disordered" evidence="7">
    <location>
        <begin position="808"/>
        <end position="1059"/>
    </location>
</feature>
<feature type="compositionally biased region" description="Low complexity" evidence="7">
    <location>
        <begin position="455"/>
        <end position="470"/>
    </location>
</feature>
<dbReference type="Gene3D" id="3.10.20.90">
    <property type="entry name" value="Phosphatidylinositol 3-kinase Catalytic Subunit, Chain A, domain 1"/>
    <property type="match status" value="1"/>
</dbReference>
<evidence type="ECO:0000259" key="10">
    <source>
        <dbReference type="PROSITE" id="PS51698"/>
    </source>
</evidence>
<comment type="subcellular location">
    <subcellularLocation>
        <location evidence="1">Nucleus</location>
    </subcellularLocation>
</comment>
<feature type="compositionally biased region" description="Basic and acidic residues" evidence="7">
    <location>
        <begin position="647"/>
        <end position="701"/>
    </location>
</feature>
<dbReference type="SMART" id="SM01180">
    <property type="entry name" value="DWNN"/>
    <property type="match status" value="1"/>
</dbReference>
<feature type="compositionally biased region" description="Basic and acidic residues" evidence="7">
    <location>
        <begin position="986"/>
        <end position="1049"/>
    </location>
</feature>
<dbReference type="GO" id="GO:0061630">
    <property type="term" value="F:ubiquitin protein ligase activity"/>
    <property type="evidence" value="ECO:0007669"/>
    <property type="project" value="InterPro"/>
</dbReference>
<evidence type="ECO:0000256" key="5">
    <source>
        <dbReference type="ARBA" id="ARBA00023242"/>
    </source>
</evidence>
<feature type="compositionally biased region" description="Polar residues" evidence="7">
    <location>
        <begin position="494"/>
        <end position="506"/>
    </location>
</feature>
<feature type="compositionally biased region" description="Basic residues" evidence="7">
    <location>
        <begin position="897"/>
        <end position="907"/>
    </location>
</feature>
<evidence type="ECO:0000313" key="11">
    <source>
        <dbReference type="Proteomes" id="UP000887540"/>
    </source>
</evidence>
<dbReference type="GO" id="GO:0003676">
    <property type="term" value="F:nucleic acid binding"/>
    <property type="evidence" value="ECO:0007669"/>
    <property type="project" value="InterPro"/>
</dbReference>
<keyword evidence="5" id="KW-0539">Nucleus</keyword>
<dbReference type="GO" id="GO:0005634">
    <property type="term" value="C:nucleus"/>
    <property type="evidence" value="ECO:0007669"/>
    <property type="project" value="UniProtKB-SubCell"/>
</dbReference>
<feature type="region of interest" description="Disordered" evidence="7">
    <location>
        <begin position="455"/>
        <end position="510"/>
    </location>
</feature>
<feature type="compositionally biased region" description="Basic residues" evidence="7">
    <location>
        <begin position="606"/>
        <end position="621"/>
    </location>
</feature>
<keyword evidence="2" id="KW-0479">Metal-binding</keyword>